<dbReference type="GeneID" id="10020778"/>
<sequence>MNNIRLESHYKYIEKFDFFDKKIVNYTINSILLKIPIKTCIIDVQILLYFLLEMFCVQRCSFCQKKDIQSLILTIRKYKMYLYLDFCINFIYIFNSKPHRIKNWFNSYFFVQKMWVQLNFLFNKNKTLLYMYSDPHFLFNKKGFKEFYFVP</sequence>
<gene>
    <name evidence="1" type="ORF">PPUL_34</name>
</gene>
<name>E5Q3G9_9FLOR</name>
<dbReference type="RefSeq" id="YP_004062236.1">
    <property type="nucleotide sequence ID" value="NC_014773.1"/>
</dbReference>
<accession>E5Q3G9</accession>
<evidence type="ECO:0000313" key="1">
    <source>
        <dbReference type="EMBL" id="ADR03252.1"/>
    </source>
</evidence>
<protein>
    <submittedName>
        <fullName evidence="1">Uncharacterized protein</fullName>
    </submittedName>
</protein>
<dbReference type="EMBL" id="HQ586061">
    <property type="protein sequence ID" value="ADR03252.1"/>
    <property type="molecule type" value="Genomic_DNA"/>
</dbReference>
<geneLocation type="mitochondrion" evidence="1"/>
<keyword evidence="1" id="KW-0496">Mitochondrion</keyword>
<proteinExistence type="predicted"/>
<reference evidence="1" key="1">
    <citation type="journal article" date="2010" name="Genome Biol. Evol.">
        <title>Red algae lose key mitochondrial genes in response to becoming parasitic.</title>
        <authorList>
            <person name="Hancock L."/>
            <person name="Goff L."/>
            <person name="Lane C."/>
        </authorList>
    </citation>
    <scope>NUCLEOTIDE SEQUENCE</scope>
</reference>
<dbReference type="AlphaFoldDB" id="E5Q3G9"/>
<organism evidence="1">
    <name type="scientific">Plocamiocolax pulvinatus</name>
    <dbReference type="NCBI Taxonomy" id="35206"/>
    <lineage>
        <taxon>Eukaryota</taxon>
        <taxon>Rhodophyta</taxon>
        <taxon>Florideophyceae</taxon>
        <taxon>Rhodymeniophycidae</taxon>
        <taxon>Plocamiales</taxon>
        <taxon>Plocamiaceae</taxon>
        <taxon>Plocamiocolax</taxon>
    </lineage>
</organism>